<comment type="similarity">
    <text evidence="1">Belongs to the polysaccharide synthase family.</text>
</comment>
<evidence type="ECO:0000256" key="1">
    <source>
        <dbReference type="ARBA" id="ARBA00007430"/>
    </source>
</evidence>
<sequence>MPLDRAALPVLSMPRAAKRLLVLTVDASLCVLTVWLAFYLRLGEFVALSGPALWAALASVAIALPIFIVFGLYRAIFRYAGWPALMTVSKAIAIYALIFSAIFTAMGVPGVPRTVGLIQPMLLLLTVGASRALARFWLGGLYQSQLKLAALPKVLIYGAGSSGRQLAAAMTNSLEMRVVGFLDDDERLHGHVLNGLRIYRPDDLAGLVESLSISDVLLALPSGNRQRRNEILASMRAAKVSVRTLPSVTELAQGRVSTSDLRPLDIDDLLGREPVAPNHILLGRNVSGKVVLVTGAGGSIGSELCRQVLKLAPRVLLLIEQSEFALYAIHRELAGKLVDSSIQLMPLLASVRDSARMQEIMRAWRPETVYHAAAYKHVPLVEHNPGEGLRNNVFGTLAAAQAAAVCGVADFVLISTDKAVRPTNVMGASKRLAEMVLQALAADGAKTRFSIVRFGNVLGSSGSVVPLFRQQIRDGGPITLTHPEITRYFMTIPEAAQLVIQAGAMGRGGDVFVLDMGEPVRIIDLARRIIELSGLSLRDEENPEGDIAIEVTGLRPGEKLYEELLIGDDPQPTSHPLIMKAREEYLPWCVLEQKLATLQRALDANDVGVLRQLLQQLVSGYCADEAIVDWVHLQNASAQ</sequence>
<comment type="caution">
    <text evidence="4">The sequence shown here is derived from an EMBL/GenBank/DDBJ whole genome shotgun (WGS) entry which is preliminary data.</text>
</comment>
<feature type="transmembrane region" description="Helical" evidence="2">
    <location>
        <begin position="20"/>
        <end position="40"/>
    </location>
</feature>
<dbReference type="PANTHER" id="PTHR43318">
    <property type="entry name" value="UDP-N-ACETYLGLUCOSAMINE 4,6-DEHYDRATASE"/>
    <property type="match status" value="1"/>
</dbReference>
<feature type="transmembrane region" description="Helical" evidence="2">
    <location>
        <begin position="52"/>
        <end position="72"/>
    </location>
</feature>
<dbReference type="CDD" id="cd05237">
    <property type="entry name" value="UDP_invert_4-6DH_SDR_e"/>
    <property type="match status" value="1"/>
</dbReference>
<dbReference type="InterPro" id="IPR051203">
    <property type="entry name" value="Polysaccharide_Synthase-Rel"/>
</dbReference>
<evidence type="ECO:0000256" key="2">
    <source>
        <dbReference type="SAM" id="Phobius"/>
    </source>
</evidence>
<keyword evidence="5" id="KW-1185">Reference proteome</keyword>
<dbReference type="OrthoDB" id="9803111at2"/>
<dbReference type="EMBL" id="JACIGE010000002">
    <property type="protein sequence ID" value="MBB4246299.1"/>
    <property type="molecule type" value="Genomic_DNA"/>
</dbReference>
<keyword evidence="2" id="KW-0812">Transmembrane</keyword>
<name>A0A840GDI2_RHOTE</name>
<dbReference type="AlphaFoldDB" id="A0A840GDI2"/>
<dbReference type="Proteomes" id="UP000587070">
    <property type="component" value="Unassembled WGS sequence"/>
</dbReference>
<dbReference type="InterPro" id="IPR003869">
    <property type="entry name" value="Polysac_CapD-like"/>
</dbReference>
<dbReference type="InterPro" id="IPR036291">
    <property type="entry name" value="NAD(P)-bd_dom_sf"/>
</dbReference>
<accession>A0A840GDI2</accession>
<keyword evidence="2" id="KW-0472">Membrane</keyword>
<dbReference type="PANTHER" id="PTHR43318:SF1">
    <property type="entry name" value="POLYSACCHARIDE BIOSYNTHESIS PROTEIN EPSC-RELATED"/>
    <property type="match status" value="1"/>
</dbReference>
<dbReference type="RefSeq" id="WP_153115845.1">
    <property type="nucleotide sequence ID" value="NZ_JACIGE010000002.1"/>
</dbReference>
<proteinExistence type="inferred from homology"/>
<gene>
    <name evidence="4" type="ORF">GGD90_000656</name>
</gene>
<protein>
    <submittedName>
        <fullName evidence="4">FlaA1/EpsC-like NDP-sugar epimerase</fullName>
    </submittedName>
</protein>
<evidence type="ECO:0000259" key="3">
    <source>
        <dbReference type="Pfam" id="PF02719"/>
    </source>
</evidence>
<keyword evidence="2" id="KW-1133">Transmembrane helix</keyword>
<reference evidence="4 5" key="1">
    <citation type="submission" date="2020-08" db="EMBL/GenBank/DDBJ databases">
        <title>Genome sequencing of Purple Non-Sulfur Bacteria from various extreme environments.</title>
        <authorList>
            <person name="Mayer M."/>
        </authorList>
    </citation>
    <scope>NUCLEOTIDE SEQUENCE [LARGE SCALE GENOMIC DNA]</scope>
    <source>
        <strain evidence="4 5">2761</strain>
    </source>
</reference>
<dbReference type="Pfam" id="PF02719">
    <property type="entry name" value="Polysacc_synt_2"/>
    <property type="match status" value="1"/>
</dbReference>
<organism evidence="4 5">
    <name type="scientific">Rhodocyclus tenuis</name>
    <name type="common">Rhodospirillum tenue</name>
    <dbReference type="NCBI Taxonomy" id="1066"/>
    <lineage>
        <taxon>Bacteria</taxon>
        <taxon>Pseudomonadati</taxon>
        <taxon>Pseudomonadota</taxon>
        <taxon>Betaproteobacteria</taxon>
        <taxon>Rhodocyclales</taxon>
        <taxon>Rhodocyclaceae</taxon>
        <taxon>Rhodocyclus</taxon>
    </lineage>
</organism>
<evidence type="ECO:0000313" key="5">
    <source>
        <dbReference type="Proteomes" id="UP000587070"/>
    </source>
</evidence>
<evidence type="ECO:0000313" key="4">
    <source>
        <dbReference type="EMBL" id="MBB4246299.1"/>
    </source>
</evidence>
<dbReference type="Gene3D" id="3.40.50.720">
    <property type="entry name" value="NAD(P)-binding Rossmann-like Domain"/>
    <property type="match status" value="2"/>
</dbReference>
<feature type="transmembrane region" description="Helical" evidence="2">
    <location>
        <begin position="92"/>
        <end position="111"/>
    </location>
</feature>
<dbReference type="SUPFAM" id="SSF51735">
    <property type="entry name" value="NAD(P)-binding Rossmann-fold domains"/>
    <property type="match status" value="2"/>
</dbReference>
<feature type="domain" description="Polysaccharide biosynthesis protein CapD-like" evidence="3">
    <location>
        <begin position="291"/>
        <end position="581"/>
    </location>
</feature>